<dbReference type="EMBL" id="CP050898">
    <property type="protein sequence ID" value="QIX20581.1"/>
    <property type="molecule type" value="Genomic_DNA"/>
</dbReference>
<reference evidence="2 3" key="1">
    <citation type="submission" date="2020-04" db="EMBL/GenBank/DDBJ databases">
        <title>FDA dAtabase for Regulatory Grade micrObial Sequences (FDA-ARGOS): Supporting development and validation of Infectious Disease Dx tests.</title>
        <authorList>
            <person name="Sciortino C."/>
            <person name="Tallon L."/>
            <person name="Sadzewicz L."/>
            <person name="Vavikolanu K."/>
            <person name="Mehta A."/>
            <person name="Aluvathingal J."/>
            <person name="Nadendla S."/>
            <person name="Nandy P."/>
            <person name="Geyer C."/>
            <person name="Yan Y."/>
            <person name="Sichtig H."/>
        </authorList>
    </citation>
    <scope>NUCLEOTIDE SEQUENCE [LARGE SCALE GENOMIC DNA]</scope>
    <source>
        <strain evidence="2 3">FDAARGOS_633</strain>
    </source>
</reference>
<feature type="transmembrane region" description="Helical" evidence="1">
    <location>
        <begin position="25"/>
        <end position="48"/>
    </location>
</feature>
<evidence type="ECO:0000313" key="3">
    <source>
        <dbReference type="Proteomes" id="UP000500870"/>
    </source>
</evidence>
<protein>
    <submittedName>
        <fullName evidence="2">Uncharacterized protein</fullName>
    </submittedName>
</protein>
<organism evidence="2 3">
    <name type="scientific">Agrobacterium pusense</name>
    <dbReference type="NCBI Taxonomy" id="648995"/>
    <lineage>
        <taxon>Bacteria</taxon>
        <taxon>Pseudomonadati</taxon>
        <taxon>Pseudomonadota</taxon>
        <taxon>Alphaproteobacteria</taxon>
        <taxon>Hyphomicrobiales</taxon>
        <taxon>Rhizobiaceae</taxon>
        <taxon>Rhizobium/Agrobacterium group</taxon>
        <taxon>Agrobacterium</taxon>
    </lineage>
</organism>
<evidence type="ECO:0000313" key="2">
    <source>
        <dbReference type="EMBL" id="QIX20581.1"/>
    </source>
</evidence>
<accession>A0A6H0ZKX2</accession>
<keyword evidence="1" id="KW-0812">Transmembrane</keyword>
<evidence type="ECO:0000256" key="1">
    <source>
        <dbReference type="SAM" id="Phobius"/>
    </source>
</evidence>
<gene>
    <name evidence="2" type="ORF">FOB41_05225</name>
</gene>
<keyword evidence="1" id="KW-1133">Transmembrane helix</keyword>
<name>A0A6H0ZKX2_9HYPH</name>
<feature type="transmembrane region" description="Helical" evidence="1">
    <location>
        <begin position="113"/>
        <end position="136"/>
    </location>
</feature>
<keyword evidence="1" id="KW-0472">Membrane</keyword>
<feature type="transmembrane region" description="Helical" evidence="1">
    <location>
        <begin position="88"/>
        <end position="107"/>
    </location>
</feature>
<sequence>MTDDLISAAANWDSLKVWFSSTTGILVLAFVPPILLQLLFIYLGPVFARASTKRYKKSLLRRISLLSRCIASVEAGTDRHRLLLATQLISLLALMEATLAVIAVIALHQGKNIIPLLAICQGIVTSALIFGGRLIMRLFDCIVFPRSEIKKLKTKINIKNPKLLTDEERKVLNSYLDRLSRQSRKTSMVKLNIDTHQSVEAFLLSHDQSERLNRMVEQLEKSDLGIEMSRSKISELRSE</sequence>
<dbReference type="RefSeq" id="WP_136882654.1">
    <property type="nucleotide sequence ID" value="NZ_CP050898.1"/>
</dbReference>
<dbReference type="AlphaFoldDB" id="A0A6H0ZKX2"/>
<dbReference type="Proteomes" id="UP000500870">
    <property type="component" value="Chromosome 1"/>
</dbReference>
<proteinExistence type="predicted"/>